<evidence type="ECO:0000313" key="9">
    <source>
        <dbReference type="EMBL" id="KAK3774901.1"/>
    </source>
</evidence>
<feature type="compositionally biased region" description="Low complexity" evidence="7">
    <location>
        <begin position="497"/>
        <end position="509"/>
    </location>
</feature>
<feature type="region of interest" description="Disordered" evidence="7">
    <location>
        <begin position="375"/>
        <end position="414"/>
    </location>
</feature>
<dbReference type="InterPro" id="IPR000047">
    <property type="entry name" value="HTH_motif"/>
</dbReference>
<comment type="similarity">
    <text evidence="4">Belongs to the H2.0 homeobox family.</text>
</comment>
<feature type="domain" description="Homeobox" evidence="8">
    <location>
        <begin position="316"/>
        <end position="376"/>
    </location>
</feature>
<evidence type="ECO:0000259" key="8">
    <source>
        <dbReference type="PROSITE" id="PS50071"/>
    </source>
</evidence>
<evidence type="ECO:0000256" key="6">
    <source>
        <dbReference type="RuleBase" id="RU000682"/>
    </source>
</evidence>
<keyword evidence="3 5" id="KW-0539">Nucleus</keyword>
<dbReference type="PROSITE" id="PS50071">
    <property type="entry name" value="HOMEOBOX_2"/>
    <property type="match status" value="1"/>
</dbReference>
<evidence type="ECO:0000256" key="3">
    <source>
        <dbReference type="ARBA" id="ARBA00023242"/>
    </source>
</evidence>
<dbReference type="InterPro" id="IPR052497">
    <property type="entry name" value="H2.0_Homeobox_TF"/>
</dbReference>
<feature type="region of interest" description="Disordered" evidence="7">
    <location>
        <begin position="142"/>
        <end position="161"/>
    </location>
</feature>
<evidence type="ECO:0000256" key="2">
    <source>
        <dbReference type="ARBA" id="ARBA00023155"/>
    </source>
</evidence>
<reference evidence="9" key="1">
    <citation type="journal article" date="2023" name="G3 (Bethesda)">
        <title>A reference genome for the long-term kleptoplast-retaining sea slug Elysia crispata morphotype clarki.</title>
        <authorList>
            <person name="Eastman K.E."/>
            <person name="Pendleton A.L."/>
            <person name="Shaikh M.A."/>
            <person name="Suttiyut T."/>
            <person name="Ogas R."/>
            <person name="Tomko P."/>
            <person name="Gavelis G."/>
            <person name="Widhalm J.R."/>
            <person name="Wisecaver J.H."/>
        </authorList>
    </citation>
    <scope>NUCLEOTIDE SEQUENCE</scope>
    <source>
        <strain evidence="9">ECLA1</strain>
    </source>
</reference>
<dbReference type="Proteomes" id="UP001283361">
    <property type="component" value="Unassembled WGS sequence"/>
</dbReference>
<name>A0AAE1DLC1_9GAST</name>
<gene>
    <name evidence="9" type="ORF">RRG08_007259</name>
</gene>
<dbReference type="Pfam" id="PF00046">
    <property type="entry name" value="Homeodomain"/>
    <property type="match status" value="1"/>
</dbReference>
<comment type="caution">
    <text evidence="9">The sequence shown here is derived from an EMBL/GenBank/DDBJ whole genome shotgun (WGS) entry which is preliminary data.</text>
</comment>
<keyword evidence="2 5" id="KW-0371">Homeobox</keyword>
<evidence type="ECO:0000313" key="10">
    <source>
        <dbReference type="Proteomes" id="UP001283361"/>
    </source>
</evidence>
<dbReference type="PROSITE" id="PS00027">
    <property type="entry name" value="HOMEOBOX_1"/>
    <property type="match status" value="1"/>
</dbReference>
<evidence type="ECO:0000256" key="7">
    <source>
        <dbReference type="SAM" id="MobiDB-lite"/>
    </source>
</evidence>
<keyword evidence="1 5" id="KW-0238">DNA-binding</keyword>
<comment type="subcellular location">
    <subcellularLocation>
        <location evidence="5 6">Nucleus</location>
    </subcellularLocation>
</comment>
<dbReference type="AlphaFoldDB" id="A0AAE1DLC1"/>
<dbReference type="PANTHER" id="PTHR46808">
    <property type="entry name" value="H2.0-LIKE HOMEOBOX PROTEIN"/>
    <property type="match status" value="1"/>
</dbReference>
<evidence type="ECO:0000256" key="1">
    <source>
        <dbReference type="ARBA" id="ARBA00023125"/>
    </source>
</evidence>
<sequence length="610" mass="67352">MNIYGCIPASFLPSPSTLTYWAQAASLAGIASSDPNLITSTSVALGIKKSHLPLNLCEVIRKSSHDTTLRAASRAGEDLPSTLRVSTSRVSSVASPVGIRETSISLDDQDRLQLQIQMQMQQLRRHHHHHQHMQQRLELESRHHRGHHQPFSTSSPPPVGNGLAPLQALCDSDVSIFRSKSSLEPGTSAAVNTYATDDGSTSGCVDGNSLKFGINRILSDDFGKTKNEKENSFQLSSVPEECRSLPLCPCSSAQCTAYATRPLSPVPYPRVSLPSLSAVHALQPPCYPLSSSVDALPGPYSILSSEPGSSSHQPKRKRSWSRAVFSNLQRKGLEKRFEVQKYVTKPDRRQLAAMLGLTDAQVKVWFQNRRMKWRHAQQQQGDKEKQDTNSVLTAGEQDETRKYHIQAGGSPEKGLDLRRMDVKEEACVVDIETSVCEVDTRECSTVDVQSKLKTAHEQCFKPDGMKASSFMSPIVFCDLEVPKETDSRNPFTHTVFTSTPKSKSKNSPSLAESGDRVFLFESKKTIMSPRRHQMSRSPINCDMHGEAEYNPSTVMQKTSLAFQDESKTKYTGLDNETETVPNDTFGIKLFPGTREMIEDTGPGEASAVVI</sequence>
<dbReference type="GO" id="GO:0000981">
    <property type="term" value="F:DNA-binding transcription factor activity, RNA polymerase II-specific"/>
    <property type="evidence" value="ECO:0007669"/>
    <property type="project" value="InterPro"/>
</dbReference>
<dbReference type="GO" id="GO:0005634">
    <property type="term" value="C:nucleus"/>
    <property type="evidence" value="ECO:0007669"/>
    <property type="project" value="UniProtKB-SubCell"/>
</dbReference>
<organism evidence="9 10">
    <name type="scientific">Elysia crispata</name>
    <name type="common">lettuce slug</name>
    <dbReference type="NCBI Taxonomy" id="231223"/>
    <lineage>
        <taxon>Eukaryota</taxon>
        <taxon>Metazoa</taxon>
        <taxon>Spiralia</taxon>
        <taxon>Lophotrochozoa</taxon>
        <taxon>Mollusca</taxon>
        <taxon>Gastropoda</taxon>
        <taxon>Heterobranchia</taxon>
        <taxon>Euthyneura</taxon>
        <taxon>Panpulmonata</taxon>
        <taxon>Sacoglossa</taxon>
        <taxon>Placobranchoidea</taxon>
        <taxon>Plakobranchidae</taxon>
        <taxon>Elysia</taxon>
    </lineage>
</organism>
<dbReference type="GO" id="GO:0043565">
    <property type="term" value="F:sequence-specific DNA binding"/>
    <property type="evidence" value="ECO:0007669"/>
    <property type="project" value="TreeGrafter"/>
</dbReference>
<dbReference type="InterPro" id="IPR017970">
    <property type="entry name" value="Homeobox_CS"/>
</dbReference>
<keyword evidence="10" id="KW-1185">Reference proteome</keyword>
<dbReference type="Gene3D" id="1.10.10.60">
    <property type="entry name" value="Homeodomain-like"/>
    <property type="match status" value="1"/>
</dbReference>
<evidence type="ECO:0000256" key="4">
    <source>
        <dbReference type="ARBA" id="ARBA00038504"/>
    </source>
</evidence>
<dbReference type="PANTHER" id="PTHR46808:SF1">
    <property type="entry name" value="H2.0-LIKE HOMEOBOX PROTEIN"/>
    <property type="match status" value="1"/>
</dbReference>
<protein>
    <recommendedName>
        <fullName evidence="8">Homeobox domain-containing protein</fullName>
    </recommendedName>
</protein>
<dbReference type="CDD" id="cd00086">
    <property type="entry name" value="homeodomain"/>
    <property type="match status" value="1"/>
</dbReference>
<accession>A0AAE1DLC1</accession>
<evidence type="ECO:0000256" key="5">
    <source>
        <dbReference type="PROSITE-ProRule" id="PRU00108"/>
    </source>
</evidence>
<feature type="region of interest" description="Disordered" evidence="7">
    <location>
        <begin position="492"/>
        <end position="511"/>
    </location>
</feature>
<dbReference type="InterPro" id="IPR009057">
    <property type="entry name" value="Homeodomain-like_sf"/>
</dbReference>
<dbReference type="InterPro" id="IPR020479">
    <property type="entry name" value="HD_metazoa"/>
</dbReference>
<dbReference type="PRINTS" id="PR00024">
    <property type="entry name" value="HOMEOBOX"/>
</dbReference>
<dbReference type="InterPro" id="IPR001356">
    <property type="entry name" value="HD"/>
</dbReference>
<proteinExistence type="inferred from homology"/>
<feature type="DNA-binding region" description="Homeobox" evidence="5">
    <location>
        <begin position="318"/>
        <end position="377"/>
    </location>
</feature>
<dbReference type="SUPFAM" id="SSF46689">
    <property type="entry name" value="Homeodomain-like"/>
    <property type="match status" value="1"/>
</dbReference>
<dbReference type="PRINTS" id="PR00031">
    <property type="entry name" value="HTHREPRESSR"/>
</dbReference>
<dbReference type="SMART" id="SM00389">
    <property type="entry name" value="HOX"/>
    <property type="match status" value="1"/>
</dbReference>
<dbReference type="EMBL" id="JAWDGP010003379">
    <property type="protein sequence ID" value="KAK3774901.1"/>
    <property type="molecule type" value="Genomic_DNA"/>
</dbReference>